<reference evidence="1" key="1">
    <citation type="journal article" date="2020" name="Fungal Divers.">
        <title>Resolving the Mortierellaceae phylogeny through synthesis of multi-gene phylogenetics and phylogenomics.</title>
        <authorList>
            <person name="Vandepol N."/>
            <person name="Liber J."/>
            <person name="Desiro A."/>
            <person name="Na H."/>
            <person name="Kennedy M."/>
            <person name="Barry K."/>
            <person name="Grigoriev I.V."/>
            <person name="Miller A.N."/>
            <person name="O'Donnell K."/>
            <person name="Stajich J.E."/>
            <person name="Bonito G."/>
        </authorList>
    </citation>
    <scope>NUCLEOTIDE SEQUENCE</scope>
    <source>
        <strain evidence="1">BC1065</strain>
    </source>
</reference>
<dbReference type="PANTHER" id="PTHR12840:SF1">
    <property type="entry name" value="NADH DEHYDROGENASE [UBIQUINONE] 1 BETA SUBCOMPLEX SUBUNIT 8, MITOCHONDRIAL"/>
    <property type="match status" value="1"/>
</dbReference>
<name>A0A9P6Q652_9FUNG</name>
<dbReference type="Pfam" id="PF05821">
    <property type="entry name" value="NDUF_B8"/>
    <property type="match status" value="1"/>
</dbReference>
<comment type="caution">
    <text evidence="1">The sequence shown here is derived from an EMBL/GenBank/DDBJ whole genome shotgun (WGS) entry which is preliminary data.</text>
</comment>
<protein>
    <submittedName>
        <fullName evidence="1">Uncharacterized protein</fullName>
    </submittedName>
</protein>
<dbReference type="Proteomes" id="UP000807716">
    <property type="component" value="Unassembled WGS sequence"/>
</dbReference>
<evidence type="ECO:0000313" key="2">
    <source>
        <dbReference type="Proteomes" id="UP000807716"/>
    </source>
</evidence>
<dbReference type="AlphaFoldDB" id="A0A9P6Q652"/>
<proteinExistence type="predicted"/>
<organism evidence="1 2">
    <name type="scientific">Actinomortierella ambigua</name>
    <dbReference type="NCBI Taxonomy" id="1343610"/>
    <lineage>
        <taxon>Eukaryota</taxon>
        <taxon>Fungi</taxon>
        <taxon>Fungi incertae sedis</taxon>
        <taxon>Mucoromycota</taxon>
        <taxon>Mortierellomycotina</taxon>
        <taxon>Mortierellomycetes</taxon>
        <taxon>Mortierellales</taxon>
        <taxon>Mortierellaceae</taxon>
        <taxon>Actinomortierella</taxon>
    </lineage>
</organism>
<evidence type="ECO:0000313" key="1">
    <source>
        <dbReference type="EMBL" id="KAG0260771.1"/>
    </source>
</evidence>
<dbReference type="OrthoDB" id="2014058at2759"/>
<sequence length="178" mass="19593">MLPAIARPLARSAAQQATRLSAASATSAMRVARLHHAGTKADPAIPTDPTGFLPGDKIIGDTQIGNYPNLPMYNQQWRAADGDWWDKQDRRNFGETVAEEDEMLNIWSPDVWAFTPGYALKRMAVAVATFLGIGYVVYTTAPEPHFERRAYPENGLVQALGIDPSDEVQLEKRAARAL</sequence>
<dbReference type="PANTHER" id="PTHR12840">
    <property type="entry name" value="NADH-UBIQUINONE OXIDOREDUCTASE ASHI SUBUNIT"/>
    <property type="match status" value="1"/>
</dbReference>
<gene>
    <name evidence="1" type="ORF">DFQ27_003342</name>
</gene>
<accession>A0A9P6Q652</accession>
<dbReference type="GO" id="GO:0005739">
    <property type="term" value="C:mitochondrion"/>
    <property type="evidence" value="ECO:0007669"/>
    <property type="project" value="InterPro"/>
</dbReference>
<dbReference type="EMBL" id="JAAAJB010000238">
    <property type="protein sequence ID" value="KAG0260771.1"/>
    <property type="molecule type" value="Genomic_DNA"/>
</dbReference>
<keyword evidence="2" id="KW-1185">Reference proteome</keyword>
<dbReference type="InterPro" id="IPR008699">
    <property type="entry name" value="NDUFB8"/>
</dbReference>